<feature type="transmembrane region" description="Helical" evidence="1">
    <location>
        <begin position="38"/>
        <end position="60"/>
    </location>
</feature>
<proteinExistence type="predicted"/>
<dbReference type="EMBL" id="JBHSQH010000001">
    <property type="protein sequence ID" value="MFC5970088.1"/>
    <property type="molecule type" value="Genomic_DNA"/>
</dbReference>
<dbReference type="Proteomes" id="UP001596099">
    <property type="component" value="Unassembled WGS sequence"/>
</dbReference>
<feature type="transmembrane region" description="Helical" evidence="1">
    <location>
        <begin position="66"/>
        <end position="88"/>
    </location>
</feature>
<keyword evidence="1" id="KW-0472">Membrane</keyword>
<reference evidence="2 3" key="1">
    <citation type="journal article" date="2019" name="Int. J. Syst. Evol. Microbiol.">
        <title>The Global Catalogue of Microorganisms (GCM) 10K type strain sequencing project: providing services to taxonomists for standard genome sequencing and annotation.</title>
        <authorList>
            <consortium name="The Broad Institute Genomics Platform"/>
            <consortium name="The Broad Institute Genome Sequencing Center for Infectious Disease"/>
            <person name="Wu L."/>
            <person name="Ma J."/>
        </authorList>
    </citation>
    <scope>NUCLEOTIDE SEQUENCE [LARGE SCALE GENOMIC DNA]</scope>
    <source>
        <strain evidence="2 3">CGMCC 1.12543</strain>
    </source>
</reference>
<sequence>MTTALELARQLNMFVGAIWIVVAICIQVNPWRHWRPSVWVAFYALGVAQMASSSVVLFSAGGFAPLVTAIGAVMFAVIGGVGVTWLVFGSEPVAEYHGQGD</sequence>
<evidence type="ECO:0000256" key="1">
    <source>
        <dbReference type="SAM" id="Phobius"/>
    </source>
</evidence>
<accession>A0ABD5RIA7</accession>
<dbReference type="AlphaFoldDB" id="A0ABD5RIA7"/>
<feature type="transmembrane region" description="Helical" evidence="1">
    <location>
        <begin position="12"/>
        <end position="31"/>
    </location>
</feature>
<organism evidence="2 3">
    <name type="scientific">Halomarina salina</name>
    <dbReference type="NCBI Taxonomy" id="1872699"/>
    <lineage>
        <taxon>Archaea</taxon>
        <taxon>Methanobacteriati</taxon>
        <taxon>Methanobacteriota</taxon>
        <taxon>Stenosarchaea group</taxon>
        <taxon>Halobacteria</taxon>
        <taxon>Halobacteriales</taxon>
        <taxon>Natronomonadaceae</taxon>
        <taxon>Halomarina</taxon>
    </lineage>
</organism>
<gene>
    <name evidence="2" type="ORF">ACFPYI_01970</name>
</gene>
<evidence type="ECO:0000313" key="2">
    <source>
        <dbReference type="EMBL" id="MFC5970088.1"/>
    </source>
</evidence>
<comment type="caution">
    <text evidence="2">The sequence shown here is derived from an EMBL/GenBank/DDBJ whole genome shotgun (WGS) entry which is preliminary data.</text>
</comment>
<keyword evidence="3" id="KW-1185">Reference proteome</keyword>
<protein>
    <submittedName>
        <fullName evidence="2">Uncharacterized protein</fullName>
    </submittedName>
</protein>
<dbReference type="RefSeq" id="WP_247418741.1">
    <property type="nucleotide sequence ID" value="NZ_JALLGW010000002.1"/>
</dbReference>
<evidence type="ECO:0000313" key="3">
    <source>
        <dbReference type="Proteomes" id="UP001596099"/>
    </source>
</evidence>
<keyword evidence="1" id="KW-1133">Transmembrane helix</keyword>
<keyword evidence="1" id="KW-0812">Transmembrane</keyword>
<name>A0ABD5RIA7_9EURY</name>